<evidence type="ECO:0008006" key="5">
    <source>
        <dbReference type="Google" id="ProtNLM"/>
    </source>
</evidence>
<evidence type="ECO:0000313" key="3">
    <source>
        <dbReference type="EMBL" id="QNE34311.1"/>
    </source>
</evidence>
<gene>
    <name evidence="3" type="ORF">F1C12_03590</name>
</gene>
<dbReference type="KEGG" id="lse:F1C12_03590"/>
<feature type="chain" id="PRO_5039585738" description="Ig-like domain-containing protein" evidence="2">
    <location>
        <begin position="23"/>
        <end position="152"/>
    </location>
</feature>
<sequence length="152" mass="14593">MAGSLRSRIAATALALALGGGAAVGLAGCTAAPSPSPSGPPATARAQPTGTAALPDIPDGEGIIRATTMTACATGNGTVTAEGSITVPAGAHGSPVVSVSWVDADTSTAYARAVEAVQDATPGTPARWSVSTDLDAPAGTTIRCVLGAVLQE</sequence>
<dbReference type="AlphaFoldDB" id="A0A7G6Y746"/>
<name>A0A7G6Y746_9MICO</name>
<protein>
    <recommendedName>
        <fullName evidence="5">Ig-like domain-containing protein</fullName>
    </recommendedName>
</protein>
<feature type="region of interest" description="Disordered" evidence="1">
    <location>
        <begin position="32"/>
        <end position="58"/>
    </location>
</feature>
<keyword evidence="2" id="KW-0732">Signal</keyword>
<dbReference type="RefSeq" id="WP_185277477.1">
    <property type="nucleotide sequence ID" value="NZ_CP043641.1"/>
</dbReference>
<accession>A0A7G6Y746</accession>
<evidence type="ECO:0000256" key="2">
    <source>
        <dbReference type="SAM" id="SignalP"/>
    </source>
</evidence>
<reference evidence="4" key="1">
    <citation type="submission" date="2019-09" db="EMBL/GenBank/DDBJ databases">
        <title>Antimicrobial potential of Antarctic Bacteria.</title>
        <authorList>
            <person name="Benaud N."/>
            <person name="Edwards R.J."/>
            <person name="Ferrari B.C."/>
        </authorList>
    </citation>
    <scope>NUCLEOTIDE SEQUENCE [LARGE SCALE GENOMIC DNA]</scope>
    <source>
        <strain evidence="4">INR9</strain>
    </source>
</reference>
<dbReference type="PROSITE" id="PS51257">
    <property type="entry name" value="PROKAR_LIPOPROTEIN"/>
    <property type="match status" value="1"/>
</dbReference>
<feature type="signal peptide" evidence="2">
    <location>
        <begin position="1"/>
        <end position="22"/>
    </location>
</feature>
<evidence type="ECO:0000256" key="1">
    <source>
        <dbReference type="SAM" id="MobiDB-lite"/>
    </source>
</evidence>
<dbReference type="EMBL" id="CP043641">
    <property type="protein sequence ID" value="QNE34311.1"/>
    <property type="molecule type" value="Genomic_DNA"/>
</dbReference>
<proteinExistence type="predicted"/>
<organism evidence="3 4">
    <name type="scientific">Leifsonia shinshuensis</name>
    <dbReference type="NCBI Taxonomy" id="150026"/>
    <lineage>
        <taxon>Bacteria</taxon>
        <taxon>Bacillati</taxon>
        <taxon>Actinomycetota</taxon>
        <taxon>Actinomycetes</taxon>
        <taxon>Micrococcales</taxon>
        <taxon>Microbacteriaceae</taxon>
        <taxon>Leifsonia</taxon>
    </lineage>
</organism>
<evidence type="ECO:0000313" key="4">
    <source>
        <dbReference type="Proteomes" id="UP000515511"/>
    </source>
</evidence>
<dbReference type="Proteomes" id="UP000515511">
    <property type="component" value="Chromosome"/>
</dbReference>